<gene>
    <name evidence="1" type="ORF">HannXRQ_Chr16g0501341</name>
</gene>
<keyword evidence="2" id="KW-1185">Reference proteome</keyword>
<dbReference type="Proteomes" id="UP000215914">
    <property type="component" value="Chromosome 16"/>
</dbReference>
<proteinExistence type="predicted"/>
<dbReference type="AlphaFoldDB" id="A0A251RVV3"/>
<name>A0A251RVV3_HELAN</name>
<evidence type="ECO:0000313" key="2">
    <source>
        <dbReference type="Proteomes" id="UP000215914"/>
    </source>
</evidence>
<organism evidence="1 2">
    <name type="scientific">Helianthus annuus</name>
    <name type="common">Common sunflower</name>
    <dbReference type="NCBI Taxonomy" id="4232"/>
    <lineage>
        <taxon>Eukaryota</taxon>
        <taxon>Viridiplantae</taxon>
        <taxon>Streptophyta</taxon>
        <taxon>Embryophyta</taxon>
        <taxon>Tracheophyta</taxon>
        <taxon>Spermatophyta</taxon>
        <taxon>Magnoliopsida</taxon>
        <taxon>eudicotyledons</taxon>
        <taxon>Gunneridae</taxon>
        <taxon>Pentapetalae</taxon>
        <taxon>asterids</taxon>
        <taxon>campanulids</taxon>
        <taxon>Asterales</taxon>
        <taxon>Asteraceae</taxon>
        <taxon>Asteroideae</taxon>
        <taxon>Heliantheae alliance</taxon>
        <taxon>Heliantheae</taxon>
        <taxon>Helianthus</taxon>
    </lineage>
</organism>
<reference evidence="2" key="1">
    <citation type="journal article" date="2017" name="Nature">
        <title>The sunflower genome provides insights into oil metabolism, flowering and Asterid evolution.</title>
        <authorList>
            <person name="Badouin H."/>
            <person name="Gouzy J."/>
            <person name="Grassa C.J."/>
            <person name="Murat F."/>
            <person name="Staton S.E."/>
            <person name="Cottret L."/>
            <person name="Lelandais-Briere C."/>
            <person name="Owens G.L."/>
            <person name="Carrere S."/>
            <person name="Mayjonade B."/>
            <person name="Legrand L."/>
            <person name="Gill N."/>
            <person name="Kane N.C."/>
            <person name="Bowers J.E."/>
            <person name="Hubner S."/>
            <person name="Bellec A."/>
            <person name="Berard A."/>
            <person name="Berges H."/>
            <person name="Blanchet N."/>
            <person name="Boniface M.C."/>
            <person name="Brunel D."/>
            <person name="Catrice O."/>
            <person name="Chaidir N."/>
            <person name="Claudel C."/>
            <person name="Donnadieu C."/>
            <person name="Faraut T."/>
            <person name="Fievet G."/>
            <person name="Helmstetter N."/>
            <person name="King M."/>
            <person name="Knapp S.J."/>
            <person name="Lai Z."/>
            <person name="Le Paslier M.C."/>
            <person name="Lippi Y."/>
            <person name="Lorenzon L."/>
            <person name="Mandel J.R."/>
            <person name="Marage G."/>
            <person name="Marchand G."/>
            <person name="Marquand E."/>
            <person name="Bret-Mestries E."/>
            <person name="Morien E."/>
            <person name="Nambeesan S."/>
            <person name="Nguyen T."/>
            <person name="Pegot-Espagnet P."/>
            <person name="Pouilly N."/>
            <person name="Raftis F."/>
            <person name="Sallet E."/>
            <person name="Schiex T."/>
            <person name="Thomas J."/>
            <person name="Vandecasteele C."/>
            <person name="Vares D."/>
            <person name="Vear F."/>
            <person name="Vautrin S."/>
            <person name="Crespi M."/>
            <person name="Mangin B."/>
            <person name="Burke J.M."/>
            <person name="Salse J."/>
            <person name="Munos S."/>
            <person name="Vincourt P."/>
            <person name="Rieseberg L.H."/>
            <person name="Langlade N.B."/>
        </authorList>
    </citation>
    <scope>NUCLEOTIDE SEQUENCE [LARGE SCALE GENOMIC DNA]</scope>
    <source>
        <strain evidence="2">cv. SF193</strain>
    </source>
</reference>
<evidence type="ECO:0000313" key="1">
    <source>
        <dbReference type="EMBL" id="OTF90597.1"/>
    </source>
</evidence>
<accession>A0A251RVV3</accession>
<dbReference type="InParanoid" id="A0A251RVV3"/>
<sequence length="54" mass="6387">MANQTEQIKVTGDSVFNHDYRRFGFSHDYRRFSVTVFSHHHKVLPSLASFNKFV</sequence>
<dbReference type="EMBL" id="CM007905">
    <property type="protein sequence ID" value="OTF90597.1"/>
    <property type="molecule type" value="Genomic_DNA"/>
</dbReference>
<protein>
    <submittedName>
        <fullName evidence="1">Uncharacterized protein</fullName>
    </submittedName>
</protein>